<dbReference type="PANTHER" id="PTHR24243:SF233">
    <property type="entry name" value="THYROTROPIN-RELEASING HORMONE RECEPTOR"/>
    <property type="match status" value="1"/>
</dbReference>
<evidence type="ECO:0000313" key="13">
    <source>
        <dbReference type="Proteomes" id="UP000828390"/>
    </source>
</evidence>
<feature type="transmembrane region" description="Helical" evidence="10">
    <location>
        <begin position="240"/>
        <end position="262"/>
    </location>
</feature>
<keyword evidence="2 8" id="KW-0812">Transmembrane</keyword>
<keyword evidence="5 10" id="KW-0472">Membrane</keyword>
<evidence type="ECO:0000256" key="1">
    <source>
        <dbReference type="ARBA" id="ARBA00004141"/>
    </source>
</evidence>
<dbReference type="GO" id="GO:0005886">
    <property type="term" value="C:plasma membrane"/>
    <property type="evidence" value="ECO:0007669"/>
    <property type="project" value="TreeGrafter"/>
</dbReference>
<reference evidence="12" key="1">
    <citation type="journal article" date="2019" name="bioRxiv">
        <title>The Genome of the Zebra Mussel, Dreissena polymorpha: A Resource for Invasive Species Research.</title>
        <authorList>
            <person name="McCartney M.A."/>
            <person name="Auch B."/>
            <person name="Kono T."/>
            <person name="Mallez S."/>
            <person name="Zhang Y."/>
            <person name="Obille A."/>
            <person name="Becker A."/>
            <person name="Abrahante J.E."/>
            <person name="Garbe J."/>
            <person name="Badalamenti J.P."/>
            <person name="Herman A."/>
            <person name="Mangelson H."/>
            <person name="Liachko I."/>
            <person name="Sullivan S."/>
            <person name="Sone E.D."/>
            <person name="Koren S."/>
            <person name="Silverstein K.A.T."/>
            <person name="Beckman K.B."/>
            <person name="Gohl D.M."/>
        </authorList>
    </citation>
    <scope>NUCLEOTIDE SEQUENCE</scope>
    <source>
        <strain evidence="12">Duluth1</strain>
        <tissue evidence="12">Whole animal</tissue>
    </source>
</reference>
<comment type="similarity">
    <text evidence="8">Belongs to the G-protein coupled receptor 1 family.</text>
</comment>
<dbReference type="InterPro" id="IPR000276">
    <property type="entry name" value="GPCR_Rhodpsn"/>
</dbReference>
<name>A0A9D4KK35_DREPO</name>
<dbReference type="AlphaFoldDB" id="A0A9D4KK35"/>
<feature type="transmembrane region" description="Helical" evidence="10">
    <location>
        <begin position="55"/>
        <end position="73"/>
    </location>
</feature>
<dbReference type="Gene3D" id="1.20.1070.10">
    <property type="entry name" value="Rhodopsin 7-helix transmembrane proteins"/>
    <property type="match status" value="1"/>
</dbReference>
<comment type="caution">
    <text evidence="12">The sequence shown here is derived from an EMBL/GenBank/DDBJ whole genome shotgun (WGS) entry which is preliminary data.</text>
</comment>
<dbReference type="GO" id="GO:0004930">
    <property type="term" value="F:G protein-coupled receptor activity"/>
    <property type="evidence" value="ECO:0007669"/>
    <property type="project" value="UniProtKB-KW"/>
</dbReference>
<evidence type="ECO:0000256" key="8">
    <source>
        <dbReference type="RuleBase" id="RU000688"/>
    </source>
</evidence>
<dbReference type="PROSITE" id="PS50262">
    <property type="entry name" value="G_PROTEIN_RECEP_F1_2"/>
    <property type="match status" value="1"/>
</dbReference>
<keyword evidence="7 8" id="KW-0807">Transducer</keyword>
<feature type="transmembrane region" description="Helical" evidence="10">
    <location>
        <begin position="189"/>
        <end position="211"/>
    </location>
</feature>
<feature type="domain" description="G-protein coupled receptors family 1 profile" evidence="11">
    <location>
        <begin position="35"/>
        <end position="301"/>
    </location>
</feature>
<dbReference type="PANTHER" id="PTHR24243">
    <property type="entry name" value="G-PROTEIN COUPLED RECEPTOR"/>
    <property type="match status" value="1"/>
</dbReference>
<evidence type="ECO:0000256" key="7">
    <source>
        <dbReference type="ARBA" id="ARBA00023224"/>
    </source>
</evidence>
<dbReference type="Pfam" id="PF00001">
    <property type="entry name" value="7tm_1"/>
    <property type="match status" value="1"/>
</dbReference>
<evidence type="ECO:0000256" key="4">
    <source>
        <dbReference type="ARBA" id="ARBA00023040"/>
    </source>
</evidence>
<feature type="transmembrane region" description="Helical" evidence="10">
    <location>
        <begin position="137"/>
        <end position="155"/>
    </location>
</feature>
<evidence type="ECO:0000256" key="10">
    <source>
        <dbReference type="SAM" id="Phobius"/>
    </source>
</evidence>
<reference evidence="12" key="2">
    <citation type="submission" date="2020-11" db="EMBL/GenBank/DDBJ databases">
        <authorList>
            <person name="McCartney M.A."/>
            <person name="Auch B."/>
            <person name="Kono T."/>
            <person name="Mallez S."/>
            <person name="Becker A."/>
            <person name="Gohl D.M."/>
            <person name="Silverstein K.A.T."/>
            <person name="Koren S."/>
            <person name="Bechman K.B."/>
            <person name="Herman A."/>
            <person name="Abrahante J.E."/>
            <person name="Garbe J."/>
        </authorList>
    </citation>
    <scope>NUCLEOTIDE SEQUENCE</scope>
    <source>
        <strain evidence="12">Duluth1</strain>
        <tissue evidence="12">Whole animal</tissue>
    </source>
</reference>
<evidence type="ECO:0000256" key="3">
    <source>
        <dbReference type="ARBA" id="ARBA00022989"/>
    </source>
</evidence>
<feature type="transmembrane region" description="Helical" evidence="10">
    <location>
        <begin position="20"/>
        <end position="43"/>
    </location>
</feature>
<sequence length="356" mass="40530">MSQESDEVWWADIKEHIMKITAALTVTFMLMGLLGNILTMLVMVSKEFAKMQIRFVLVALAISDLTFIVTHVFNKSFMVKLTGRDIRALSVEGCKMFYLVYRTMKMTSSWLVVMVCMERFISVVLPFKRNALITNRTVIIAIIVNYVFNSLYNGLWTVSTTVENNICKQNFPSPENTNLHKALKQIGTILFSIIPLAIMIVLTPVIVYRLYQQQAKKRNMRAGGTFTNDSGDIETFRVSAMLVAVVVAYVVFIMPVTVVHFAMNSSQHISIHEADTLGYFVIIEVVQLLELLNYSTNFIMYVLGSRKFRQSFFKLLHLQNCLLSKPDEKSCLSETDVKPQPSFDQFSKSVCETTVP</sequence>
<accession>A0A9D4KK35</accession>
<organism evidence="12 13">
    <name type="scientific">Dreissena polymorpha</name>
    <name type="common">Zebra mussel</name>
    <name type="synonym">Mytilus polymorpha</name>
    <dbReference type="NCBI Taxonomy" id="45954"/>
    <lineage>
        <taxon>Eukaryota</taxon>
        <taxon>Metazoa</taxon>
        <taxon>Spiralia</taxon>
        <taxon>Lophotrochozoa</taxon>
        <taxon>Mollusca</taxon>
        <taxon>Bivalvia</taxon>
        <taxon>Autobranchia</taxon>
        <taxon>Heteroconchia</taxon>
        <taxon>Euheterodonta</taxon>
        <taxon>Imparidentia</taxon>
        <taxon>Neoheterodontei</taxon>
        <taxon>Myida</taxon>
        <taxon>Dreissenoidea</taxon>
        <taxon>Dreissenidae</taxon>
        <taxon>Dreissena</taxon>
    </lineage>
</organism>
<evidence type="ECO:0000313" key="12">
    <source>
        <dbReference type="EMBL" id="KAH3840969.1"/>
    </source>
</evidence>
<keyword evidence="3 10" id="KW-1133">Transmembrane helix</keyword>
<evidence type="ECO:0000256" key="2">
    <source>
        <dbReference type="ARBA" id="ARBA00022692"/>
    </source>
</evidence>
<feature type="transmembrane region" description="Helical" evidence="10">
    <location>
        <begin position="107"/>
        <end position="125"/>
    </location>
</feature>
<dbReference type="PROSITE" id="PS00237">
    <property type="entry name" value="G_PROTEIN_RECEP_F1_1"/>
    <property type="match status" value="1"/>
</dbReference>
<dbReference type="EMBL" id="JAIWYP010000004">
    <property type="protein sequence ID" value="KAH3840969.1"/>
    <property type="molecule type" value="Genomic_DNA"/>
</dbReference>
<evidence type="ECO:0000256" key="6">
    <source>
        <dbReference type="ARBA" id="ARBA00023170"/>
    </source>
</evidence>
<evidence type="ECO:0000259" key="11">
    <source>
        <dbReference type="PROSITE" id="PS50262"/>
    </source>
</evidence>
<evidence type="ECO:0000256" key="9">
    <source>
        <dbReference type="SAM" id="MobiDB-lite"/>
    </source>
</evidence>
<gene>
    <name evidence="12" type="ORF">DPMN_114427</name>
</gene>
<feature type="transmembrane region" description="Helical" evidence="10">
    <location>
        <begin position="277"/>
        <end position="304"/>
    </location>
</feature>
<dbReference type="PRINTS" id="PR00237">
    <property type="entry name" value="GPCRRHODOPSN"/>
</dbReference>
<dbReference type="Proteomes" id="UP000828390">
    <property type="component" value="Unassembled WGS sequence"/>
</dbReference>
<protein>
    <recommendedName>
        <fullName evidence="11">G-protein coupled receptors family 1 profile domain-containing protein</fullName>
    </recommendedName>
</protein>
<dbReference type="InterPro" id="IPR017452">
    <property type="entry name" value="GPCR_Rhodpsn_7TM"/>
</dbReference>
<proteinExistence type="inferred from homology"/>
<feature type="compositionally biased region" description="Polar residues" evidence="9">
    <location>
        <begin position="342"/>
        <end position="356"/>
    </location>
</feature>
<evidence type="ECO:0000256" key="5">
    <source>
        <dbReference type="ARBA" id="ARBA00023136"/>
    </source>
</evidence>
<comment type="subcellular location">
    <subcellularLocation>
        <location evidence="1">Membrane</location>
        <topology evidence="1">Multi-pass membrane protein</topology>
    </subcellularLocation>
</comment>
<keyword evidence="6 8" id="KW-0675">Receptor</keyword>
<keyword evidence="4 8" id="KW-0297">G-protein coupled receptor</keyword>
<feature type="region of interest" description="Disordered" evidence="9">
    <location>
        <begin position="334"/>
        <end position="356"/>
    </location>
</feature>
<dbReference type="SUPFAM" id="SSF81321">
    <property type="entry name" value="Family A G protein-coupled receptor-like"/>
    <property type="match status" value="1"/>
</dbReference>
<keyword evidence="13" id="KW-1185">Reference proteome</keyword>